<feature type="compositionally biased region" description="Basic residues" evidence="6">
    <location>
        <begin position="2142"/>
        <end position="2151"/>
    </location>
</feature>
<dbReference type="SUPFAM" id="SSF48371">
    <property type="entry name" value="ARM repeat"/>
    <property type="match status" value="1"/>
</dbReference>
<evidence type="ECO:0000256" key="3">
    <source>
        <dbReference type="ARBA" id="ARBA00022664"/>
    </source>
</evidence>
<dbReference type="InterPro" id="IPR031801">
    <property type="entry name" value="VIR_N"/>
</dbReference>
<evidence type="ECO:0000256" key="1">
    <source>
        <dbReference type="ARBA" id="ARBA00004123"/>
    </source>
</evidence>
<feature type="region of interest" description="Disordered" evidence="6">
    <location>
        <begin position="2114"/>
        <end position="2151"/>
    </location>
</feature>
<dbReference type="PANTHER" id="PTHR23185">
    <property type="entry name" value="PROTEIN VIRILIZER HOMOLOG"/>
    <property type="match status" value="1"/>
</dbReference>
<feature type="region of interest" description="Disordered" evidence="6">
    <location>
        <begin position="491"/>
        <end position="515"/>
    </location>
</feature>
<feature type="compositionally biased region" description="Polar residues" evidence="6">
    <location>
        <begin position="2114"/>
        <end position="2125"/>
    </location>
</feature>
<feature type="compositionally biased region" description="Pro residues" evidence="6">
    <location>
        <begin position="491"/>
        <end position="503"/>
    </location>
</feature>
<dbReference type="InterPro" id="IPR026736">
    <property type="entry name" value="Virilizer"/>
</dbReference>
<dbReference type="GO" id="GO:0003723">
    <property type="term" value="F:RNA binding"/>
    <property type="evidence" value="ECO:0007669"/>
    <property type="project" value="TreeGrafter"/>
</dbReference>
<keyword evidence="3" id="KW-0507">mRNA processing</keyword>
<gene>
    <name evidence="8" type="ORF">DGAL_LOCUS15988</name>
</gene>
<feature type="compositionally biased region" description="Polar residues" evidence="6">
    <location>
        <begin position="2132"/>
        <end position="2141"/>
    </location>
</feature>
<proteinExistence type="inferred from homology"/>
<protein>
    <recommendedName>
        <fullName evidence="7">Virilizer N-terminal domain-containing protein</fullName>
    </recommendedName>
</protein>
<feature type="region of interest" description="Disordered" evidence="6">
    <location>
        <begin position="877"/>
        <end position="897"/>
    </location>
</feature>
<evidence type="ECO:0000256" key="2">
    <source>
        <dbReference type="ARBA" id="ARBA00008371"/>
    </source>
</evidence>
<dbReference type="Pfam" id="PF15912">
    <property type="entry name" value="VIR_N"/>
    <property type="match status" value="1"/>
</dbReference>
<evidence type="ECO:0000256" key="5">
    <source>
        <dbReference type="ARBA" id="ARBA00023242"/>
    </source>
</evidence>
<evidence type="ECO:0000256" key="4">
    <source>
        <dbReference type="ARBA" id="ARBA00023187"/>
    </source>
</evidence>
<dbReference type="InterPro" id="IPR016024">
    <property type="entry name" value="ARM-type_fold"/>
</dbReference>
<comment type="caution">
    <text evidence="8">The sequence shown here is derived from an EMBL/GenBank/DDBJ whole genome shotgun (WGS) entry which is preliminary data.</text>
</comment>
<feature type="compositionally biased region" description="Polar residues" evidence="6">
    <location>
        <begin position="882"/>
        <end position="897"/>
    </location>
</feature>
<evidence type="ECO:0000259" key="7">
    <source>
        <dbReference type="Pfam" id="PF15912"/>
    </source>
</evidence>
<keyword evidence="5" id="KW-0539">Nucleus</keyword>
<organism evidence="8 9">
    <name type="scientific">Daphnia galeata</name>
    <dbReference type="NCBI Taxonomy" id="27404"/>
    <lineage>
        <taxon>Eukaryota</taxon>
        <taxon>Metazoa</taxon>
        <taxon>Ecdysozoa</taxon>
        <taxon>Arthropoda</taxon>
        <taxon>Crustacea</taxon>
        <taxon>Branchiopoda</taxon>
        <taxon>Diplostraca</taxon>
        <taxon>Cladocera</taxon>
        <taxon>Anomopoda</taxon>
        <taxon>Daphniidae</taxon>
        <taxon>Daphnia</taxon>
    </lineage>
</organism>
<dbReference type="GO" id="GO:0006397">
    <property type="term" value="P:mRNA processing"/>
    <property type="evidence" value="ECO:0007669"/>
    <property type="project" value="UniProtKB-KW"/>
</dbReference>
<dbReference type="OrthoDB" id="2011702at2759"/>
<feature type="compositionally biased region" description="Gly residues" evidence="6">
    <location>
        <begin position="2045"/>
        <end position="2062"/>
    </location>
</feature>
<dbReference type="EMBL" id="CAKKLH010000325">
    <property type="protein sequence ID" value="CAH0112273.1"/>
    <property type="molecule type" value="Genomic_DNA"/>
</dbReference>
<feature type="domain" description="Virilizer N-terminal" evidence="7">
    <location>
        <begin position="14"/>
        <end position="264"/>
    </location>
</feature>
<feature type="region of interest" description="Disordered" evidence="6">
    <location>
        <begin position="233"/>
        <end position="477"/>
    </location>
</feature>
<evidence type="ECO:0000313" key="8">
    <source>
        <dbReference type="EMBL" id="CAH0112273.1"/>
    </source>
</evidence>
<comment type="subcellular location">
    <subcellularLocation>
        <location evidence="1">Nucleus</location>
    </subcellularLocation>
</comment>
<feature type="region of interest" description="Disordered" evidence="6">
    <location>
        <begin position="1953"/>
        <end position="2097"/>
    </location>
</feature>
<dbReference type="GO" id="GO:0005634">
    <property type="term" value="C:nucleus"/>
    <property type="evidence" value="ECO:0007669"/>
    <property type="project" value="UniProtKB-SubCell"/>
</dbReference>
<comment type="similarity">
    <text evidence="2">Belongs to the vir family.</text>
</comment>
<accession>A0A8J2WQT2</accession>
<evidence type="ECO:0000256" key="6">
    <source>
        <dbReference type="SAM" id="MobiDB-lite"/>
    </source>
</evidence>
<dbReference type="Proteomes" id="UP000789390">
    <property type="component" value="Unassembled WGS sequence"/>
</dbReference>
<evidence type="ECO:0000313" key="9">
    <source>
        <dbReference type="Proteomes" id="UP000789390"/>
    </source>
</evidence>
<dbReference type="GO" id="GO:0008380">
    <property type="term" value="P:RNA splicing"/>
    <property type="evidence" value="ECO:0007669"/>
    <property type="project" value="UniProtKB-KW"/>
</dbReference>
<sequence>MSVLEQLIIDKKIDNEELLFFDTFAHGPTEELNLDLVQFPKPVYINQVRVIPLGAKVQADFPGGVRLGATNPSQFKLELFVNDLSKPGASAFETLGVLDYNQNSNIHYDSDKKVPTDGLVLRGWYTTVTLAVYGVITRAPIISIPPPPPAAPIKPASPVPVEPAQPPVPELTPVLSNQITDEKLRTSTPPFEEKAELMKCENTLVTSTVVEFEVKREDEPEKETKVKVEEKVVEKVREKSRRSDEFTRTRDSSDFRDRDWESDRTSKADSERINRSDHRSRHDIDRSKTDSDRIRQDSDRFKVEPERSRTDSDREKTRIELDRKRNESDRTKSERSDSDRTRSDPERTKSESERSKGDVGRNRIESERTRAEKSDSDRPRSDSDRVKCDPDRVKGDSERARTDERGRNDRDRERRGDRSDRKERSKERERSSGGSERDRSRERSRDRHREKERAKERGSRESSRRPRTPAEDKKIEIVVAPPVPVSVPIEVPPPPPPLPPPPASIKKDEPPVECFSPGVEMEAISDDDMPEVDSLAQRVDEIEEEISEVKEPESILRKDESLAEVEVVNSTEVAIEAAPESVAEPEELEELEEILSDEDLMFEDYNADMTDLDINEFSDLLEIGKTFNPYGVELQPLQHFVDPSDTALQRVSKNVSESRIPCKDLEDAALRLQMTLELTSRGEKWIDSMNQLASILPNGMAYLHSQPDLLKSIQEKVVDWLIYGLDFDHAREQPGPSTHTVRHIKCGLKLSQTVAQCSQSLIERSVDCGVLTKIASLYGVPHMAQSLKLMCLRSIDALLSWPYVMEHWMKNPVLEYPNGYDYFVQLLKATQPSRAQVTVTALIRKIHTYEALQRIHNIGQILARLPPNGFRRKDIRRPSGMSVESQDSNSQDSFSTMNACPPVAAENPLEPHLSQLLSSLNEVRKVYLDPLLTVGHLLRFLPVYRQYEISNAGSDPLQGLYCYFRHHRFLSVLLLLSTHPLTGSDHVIMDMVLHFLEEFAKTHHGLCFLSSESDVTTLLLRALMHTSVGHGHPSIGLATESVEGRHDEYANVEELNVTSHHASMTPHRLGVQLAHSLYIIQCLDVLNNHLINNNKDSPAAIECIQSLYSLVFSVTGRLALIHVIALDNNIDVLLNILTSDSDAETETRMKESAVRGYAAELVALIVRSTENAMFYAKYGTSLIGLVASNQDDSNKLAHLTRWIEILNQPQIFTLDGGLPVLCDVVKQHADDAASFPPELIVALRLLCPLAIPKQQGESSGEEYVELKYAYAVVQLFSQDMLSVLVSMLLKLCQAYEQPAVHGAVLAGPQGFLLLSIVHPSLKLIRRLLCQLIRCRDGEFRDLTAVPVLLQTYAMVSAVPASSLLHYKVAECCSDIVGTLLAYSQPLLQTGDGNSVRSSNTSGVIKASTTPEDALSRSLWTQMVQEILKFVHTCSGPAAFITGLQVLNEILPLPLPLFKGVGGETQLSEEDVQEILNARKLWSVHLHTLGPQVQQVVRLLCCSGPQLLQLLRKVCVQIADLSASTALVIARAALDAVLSSCLIQDPSPPANAKSEENEKDVTVAFLPATLICTAHSARVLNFLAAIVTHPPIKAAVLQLCRGLQKSDEKYAEFLQCLCLILNSVSTTSAHIQSQECVVSIFQALLDADICLLSPDKVEYESYLSAALPSREPILIIVSGLWDHLANSEHNYSSLLPTLRTLTLLTEHNYTFQHLHKVLERKRNALWAFFDKMANGFNKDSSDSVSTLSTALELLRTLVKTPVAAALGRRNVIVPVSTLSEALQWPREVTSMEENSVEEPKKHPLLVLQDFLRENCTEEESMESLRDSLSALVNILQNSGSDATTKDTTVEIIIPLPETLNLQFAHRPLLSDSSTDEDRLSSSYWLSNHQHWVDEPTDSDTDPVRCDLLETAQSCLGADVDLVALTERLCKSHTEPTEISGRATTVISIKGRIDARSTEAPPGRPILSTARDKSSKPYVAPMRGRGFGRPGVNGRNDPFRSRAPNTSRPPSLHVDDFVAMEKNGAVGGGPSSSSGVGNNLYGTKITRGGGGRGSGNRGRGGFPGERGRFNFQQPRREAVRSRPGGTGSTSTSSSSAKWDDPYLHSSVAEVRSATRFQSANRVWTNTASKERYGSPSNTAPSTGRTRHTRTFSR</sequence>
<keyword evidence="4" id="KW-0508">mRNA splicing</keyword>
<dbReference type="PANTHER" id="PTHR23185:SF0">
    <property type="entry name" value="PROTEIN VIRILIZER HOMOLOG"/>
    <property type="match status" value="1"/>
</dbReference>
<dbReference type="GO" id="GO:0036396">
    <property type="term" value="C:RNA N6-methyladenosine methyltransferase complex"/>
    <property type="evidence" value="ECO:0007669"/>
    <property type="project" value="TreeGrafter"/>
</dbReference>
<keyword evidence="9" id="KW-1185">Reference proteome</keyword>
<name>A0A8J2WQT2_9CRUS</name>
<reference evidence="8" key="1">
    <citation type="submission" date="2021-11" db="EMBL/GenBank/DDBJ databases">
        <authorList>
            <person name="Schell T."/>
        </authorList>
    </citation>
    <scope>NUCLEOTIDE SEQUENCE</scope>
    <source>
        <strain evidence="8">M5</strain>
    </source>
</reference>
<feature type="compositionally biased region" description="Basic and acidic residues" evidence="6">
    <location>
        <begin position="233"/>
        <end position="476"/>
    </location>
</feature>